<evidence type="ECO:0000256" key="1">
    <source>
        <dbReference type="ARBA" id="ARBA00007102"/>
    </source>
</evidence>
<accession>A0AAD5TBG7</accession>
<reference evidence="6" key="1">
    <citation type="submission" date="2020-05" db="EMBL/GenBank/DDBJ databases">
        <title>Phylogenomic resolution of chytrid fungi.</title>
        <authorList>
            <person name="Stajich J.E."/>
            <person name="Amses K."/>
            <person name="Simmons R."/>
            <person name="Seto K."/>
            <person name="Myers J."/>
            <person name="Bonds A."/>
            <person name="Quandt C.A."/>
            <person name="Barry K."/>
            <person name="Liu P."/>
            <person name="Grigoriev I."/>
            <person name="Longcore J.E."/>
            <person name="James T.Y."/>
        </authorList>
    </citation>
    <scope>NUCLEOTIDE SEQUENCE</scope>
    <source>
        <strain evidence="6">JEL0379</strain>
    </source>
</reference>
<sequence length="238" mass="26101">MLVSRSARSWNLCRKAAATLALRPHIPAAPRMSTARQQVHKQPYGWHTLDASAPFDIPAPTIPKATHNNLVATLTLTTHMPDHLPLLLYFARHSALCMSLPTSDPIHLPIDTKKYYVIKGPFVHAKTKEVFEEKKFSGVVQIFDGNLDTVKDWTDYLTRSMPSGVNVAVETYTWETVAGSPRAAAVGEAAESGAKAPSATLTFEDKVKAKAAEFLEVWSKPAPPPAPKKAPKQKKAKK</sequence>
<dbReference type="PANTHER" id="PTHR11700">
    <property type="entry name" value="30S RIBOSOMAL PROTEIN S10 FAMILY MEMBER"/>
    <property type="match status" value="1"/>
</dbReference>
<feature type="domain" description="Small ribosomal subunit protein uS10" evidence="5">
    <location>
        <begin position="73"/>
        <end position="170"/>
    </location>
</feature>
<organism evidence="6 7">
    <name type="scientific">Geranomyces variabilis</name>
    <dbReference type="NCBI Taxonomy" id="109894"/>
    <lineage>
        <taxon>Eukaryota</taxon>
        <taxon>Fungi</taxon>
        <taxon>Fungi incertae sedis</taxon>
        <taxon>Chytridiomycota</taxon>
        <taxon>Chytridiomycota incertae sedis</taxon>
        <taxon>Chytridiomycetes</taxon>
        <taxon>Spizellomycetales</taxon>
        <taxon>Powellomycetaceae</taxon>
        <taxon>Geranomyces</taxon>
    </lineage>
</organism>
<dbReference type="SMART" id="SM01403">
    <property type="entry name" value="Ribosomal_S10"/>
    <property type="match status" value="1"/>
</dbReference>
<dbReference type="GO" id="GO:0005840">
    <property type="term" value="C:ribosome"/>
    <property type="evidence" value="ECO:0007669"/>
    <property type="project" value="UniProtKB-KW"/>
</dbReference>
<dbReference type="GO" id="GO:0006412">
    <property type="term" value="P:translation"/>
    <property type="evidence" value="ECO:0007669"/>
    <property type="project" value="InterPro"/>
</dbReference>
<dbReference type="EMBL" id="JADGJQ010000132">
    <property type="protein sequence ID" value="KAJ3167793.1"/>
    <property type="molecule type" value="Genomic_DNA"/>
</dbReference>
<comment type="similarity">
    <text evidence="1">Belongs to the universal ribosomal protein uS10 family.</text>
</comment>
<evidence type="ECO:0000313" key="6">
    <source>
        <dbReference type="EMBL" id="KAJ3167793.1"/>
    </source>
</evidence>
<dbReference type="AlphaFoldDB" id="A0AAD5TBG7"/>
<protein>
    <submittedName>
        <fullName evidence="6">Mitochondrial 37S ribosomal protein rsm10</fullName>
    </submittedName>
</protein>
<gene>
    <name evidence="6" type="primary">RSM10</name>
    <name evidence="6" type="ORF">HDU87_001456</name>
</gene>
<evidence type="ECO:0000256" key="2">
    <source>
        <dbReference type="ARBA" id="ARBA00022980"/>
    </source>
</evidence>
<dbReference type="GO" id="GO:0003735">
    <property type="term" value="F:structural constituent of ribosome"/>
    <property type="evidence" value="ECO:0007669"/>
    <property type="project" value="InterPro"/>
</dbReference>
<dbReference type="SUPFAM" id="SSF54999">
    <property type="entry name" value="Ribosomal protein S10"/>
    <property type="match status" value="1"/>
</dbReference>
<name>A0AAD5TBG7_9FUNG</name>
<evidence type="ECO:0000313" key="7">
    <source>
        <dbReference type="Proteomes" id="UP001212152"/>
    </source>
</evidence>
<dbReference type="InterPro" id="IPR027486">
    <property type="entry name" value="Ribosomal_uS10_dom"/>
</dbReference>
<dbReference type="InterPro" id="IPR036838">
    <property type="entry name" value="Ribosomal_uS10_dom_sf"/>
</dbReference>
<dbReference type="Gene3D" id="3.30.70.600">
    <property type="entry name" value="Ribosomal protein S10 domain"/>
    <property type="match status" value="1"/>
</dbReference>
<keyword evidence="7" id="KW-1185">Reference proteome</keyword>
<feature type="compositionally biased region" description="Basic residues" evidence="4">
    <location>
        <begin position="229"/>
        <end position="238"/>
    </location>
</feature>
<evidence type="ECO:0000256" key="4">
    <source>
        <dbReference type="SAM" id="MobiDB-lite"/>
    </source>
</evidence>
<keyword evidence="2 6" id="KW-0689">Ribosomal protein</keyword>
<evidence type="ECO:0000256" key="3">
    <source>
        <dbReference type="ARBA" id="ARBA00023274"/>
    </source>
</evidence>
<proteinExistence type="inferred from homology"/>
<comment type="caution">
    <text evidence="6">The sequence shown here is derived from an EMBL/GenBank/DDBJ whole genome shotgun (WGS) entry which is preliminary data.</text>
</comment>
<keyword evidence="3" id="KW-0687">Ribonucleoprotein</keyword>
<dbReference type="GO" id="GO:1990904">
    <property type="term" value="C:ribonucleoprotein complex"/>
    <property type="evidence" value="ECO:0007669"/>
    <property type="project" value="UniProtKB-KW"/>
</dbReference>
<dbReference type="Proteomes" id="UP001212152">
    <property type="component" value="Unassembled WGS sequence"/>
</dbReference>
<evidence type="ECO:0000259" key="5">
    <source>
        <dbReference type="SMART" id="SM01403"/>
    </source>
</evidence>
<dbReference type="InterPro" id="IPR001848">
    <property type="entry name" value="Ribosomal_uS10"/>
</dbReference>
<feature type="region of interest" description="Disordered" evidence="4">
    <location>
        <begin position="218"/>
        <end position="238"/>
    </location>
</feature>
<dbReference type="Pfam" id="PF00338">
    <property type="entry name" value="Ribosomal_S10"/>
    <property type="match status" value="1"/>
</dbReference>